<dbReference type="InterPro" id="IPR036005">
    <property type="entry name" value="Creatinase/aminopeptidase-like"/>
</dbReference>
<dbReference type="EMBL" id="NEXJ01000069">
    <property type="protein sequence ID" value="PSN90796.1"/>
    <property type="molecule type" value="Genomic_DNA"/>
</dbReference>
<evidence type="ECO:0000256" key="2">
    <source>
        <dbReference type="ARBA" id="ARBA00022801"/>
    </source>
</evidence>
<keyword evidence="1 3" id="KW-0479">Metal-binding</keyword>
<dbReference type="Proteomes" id="UP000240490">
    <property type="component" value="Unassembled WGS sequence"/>
</dbReference>
<dbReference type="InterPro" id="IPR050659">
    <property type="entry name" value="Peptidase_M24B"/>
</dbReference>
<keyword evidence="2" id="KW-0378">Hydrolase</keyword>
<evidence type="ECO:0000259" key="5">
    <source>
        <dbReference type="Pfam" id="PF01321"/>
    </source>
</evidence>
<dbReference type="AlphaFoldDB" id="A0A2R6AWQ9"/>
<comment type="caution">
    <text evidence="6">The sequence shown here is derived from an EMBL/GenBank/DDBJ whole genome shotgun (WGS) entry which is preliminary data.</text>
</comment>
<dbReference type="InterPro" id="IPR000994">
    <property type="entry name" value="Pept_M24"/>
</dbReference>
<reference evidence="6 7" key="1">
    <citation type="submission" date="2017-04" db="EMBL/GenBank/DDBJ databases">
        <title>Novel microbial lineages endemic to geothermal iron-oxide mats fill important gaps in the evolutionary history of Archaea.</title>
        <authorList>
            <person name="Jay Z.J."/>
            <person name="Beam J.P."/>
            <person name="Dlakic M."/>
            <person name="Rusch D.B."/>
            <person name="Kozubal M.A."/>
            <person name="Inskeep W.P."/>
        </authorList>
    </citation>
    <scope>NUCLEOTIDE SEQUENCE [LARGE SCALE GENOMIC DNA]</scope>
    <source>
        <strain evidence="6">ECH_B_SAG-M15</strain>
    </source>
</reference>
<dbReference type="GO" id="GO:0016787">
    <property type="term" value="F:hydrolase activity"/>
    <property type="evidence" value="ECO:0007669"/>
    <property type="project" value="UniProtKB-KW"/>
</dbReference>
<dbReference type="PANTHER" id="PTHR46112:SF2">
    <property type="entry name" value="XAA-PRO AMINOPEPTIDASE P-RELATED"/>
    <property type="match status" value="1"/>
</dbReference>
<dbReference type="Pfam" id="PF01321">
    <property type="entry name" value="Creatinase_N"/>
    <property type="match status" value="1"/>
</dbReference>
<evidence type="ECO:0000256" key="1">
    <source>
        <dbReference type="ARBA" id="ARBA00022723"/>
    </source>
</evidence>
<dbReference type="Gene3D" id="3.40.350.10">
    <property type="entry name" value="Creatinase/prolidase N-terminal domain"/>
    <property type="match status" value="1"/>
</dbReference>
<dbReference type="SUPFAM" id="SSF53092">
    <property type="entry name" value="Creatinase/prolidase N-terminal domain"/>
    <property type="match status" value="1"/>
</dbReference>
<proteinExistence type="inferred from homology"/>
<evidence type="ECO:0008006" key="8">
    <source>
        <dbReference type="Google" id="ProtNLM"/>
    </source>
</evidence>
<evidence type="ECO:0000256" key="3">
    <source>
        <dbReference type="RuleBase" id="RU000590"/>
    </source>
</evidence>
<gene>
    <name evidence="6" type="ORF">B9Q08_03965</name>
</gene>
<evidence type="ECO:0000259" key="4">
    <source>
        <dbReference type="Pfam" id="PF00557"/>
    </source>
</evidence>
<feature type="domain" description="Creatinase N-terminal" evidence="5">
    <location>
        <begin position="9"/>
        <end position="143"/>
    </location>
</feature>
<dbReference type="InterPro" id="IPR000587">
    <property type="entry name" value="Creatinase_N"/>
</dbReference>
<sequence>MPSEYSVGERLRAELSASGLDGFIHFQTGRAHENVTLRYLSGVGGLEDSGLVFPVDSEPVLIVKDFEEVRAKRQSWVRDVRGVTTIPLSLATQRISEVVREKRLTGKRLGVDESELTLEVYLELSKLGVELVPFGSRIMRMRMRKTREEVEKVRRAVTIAESAIKRIGSLLSDGLTEAELAAEATLAMEKAGGSKAFVLVQFAEDAAMAHVQPSGKRVKGDGLLVVDLGANYDGYNSDITRTFVVGRPPTAQLEYVKTVWKSMDEAVAAAAPGVGVAEVAGRARRVIREKGLPQPRHRIGHGLGLSVHEKPIVEEGFEDVLEEGNIVTVEPGVYFEGLCGVRFEVDLHITGGGCEVLDSATLVEP</sequence>
<protein>
    <recommendedName>
        <fullName evidence="8">Peptidase M24 domain-containing protein</fullName>
    </recommendedName>
</protein>
<dbReference type="InterPro" id="IPR029149">
    <property type="entry name" value="Creatin/AminoP/Spt16_N"/>
</dbReference>
<evidence type="ECO:0000313" key="7">
    <source>
        <dbReference type="Proteomes" id="UP000240490"/>
    </source>
</evidence>
<dbReference type="PROSITE" id="PS00491">
    <property type="entry name" value="PROLINE_PEPTIDASE"/>
    <property type="match status" value="1"/>
</dbReference>
<accession>A0A2R6AWQ9</accession>
<evidence type="ECO:0000313" key="6">
    <source>
        <dbReference type="EMBL" id="PSN90796.1"/>
    </source>
</evidence>
<dbReference type="Pfam" id="PF00557">
    <property type="entry name" value="Peptidase_M24"/>
    <property type="match status" value="1"/>
</dbReference>
<dbReference type="PANTHER" id="PTHR46112">
    <property type="entry name" value="AMINOPEPTIDASE"/>
    <property type="match status" value="1"/>
</dbReference>
<organism evidence="6 7">
    <name type="scientific">Candidatus Marsarchaeota G2 archaeon ECH_B_SAG-M15</name>
    <dbReference type="NCBI Taxonomy" id="1978162"/>
    <lineage>
        <taxon>Archaea</taxon>
        <taxon>Candidatus Marsarchaeota</taxon>
        <taxon>Candidatus Marsarchaeota group 2</taxon>
    </lineage>
</organism>
<dbReference type="SUPFAM" id="SSF55920">
    <property type="entry name" value="Creatinase/aminopeptidase"/>
    <property type="match status" value="1"/>
</dbReference>
<dbReference type="InterPro" id="IPR001131">
    <property type="entry name" value="Peptidase_M24B_aminopep-P_CS"/>
</dbReference>
<comment type="similarity">
    <text evidence="3">Belongs to the peptidase M24B family.</text>
</comment>
<dbReference type="Gene3D" id="3.90.230.10">
    <property type="entry name" value="Creatinase/methionine aminopeptidase superfamily"/>
    <property type="match status" value="1"/>
</dbReference>
<feature type="domain" description="Peptidase M24" evidence="4">
    <location>
        <begin position="151"/>
        <end position="350"/>
    </location>
</feature>
<name>A0A2R6AWQ9_9ARCH</name>
<dbReference type="GO" id="GO:0046872">
    <property type="term" value="F:metal ion binding"/>
    <property type="evidence" value="ECO:0007669"/>
    <property type="project" value="UniProtKB-KW"/>
</dbReference>